<sequence length="324" mass="36662">MADEQKQESVDETVASGIASNETVVDVQAADAQARSKRTDTDIEKVNTNPNFLDAYMEEDTSLDALKEHRTVPRFKVIQPTTEEELKNTFGVGSAIVRPGDTMVCKHGGNANIEALESFDFVPLFFFVEWAKWRDLKGTGDMVLDKSFDPTSDIATRSKDKDTRKELYPGHENLQDNEKCYFQYVEHLRFIGSIYGEHPLAGTPVTLSFERGEWGQGKNFISAVSLRRRQTVDAETGDKVAKPIPLWSQVWRMKTVYHNPDALRKWYGFAFEAAPESTIKPQEAPAMFGLHKEFKELFEASRLSVQDDQQESPDESSVKGCDQF</sequence>
<feature type="compositionally biased region" description="Low complexity" evidence="1">
    <location>
        <begin position="24"/>
        <end position="33"/>
    </location>
</feature>
<accession>A0A0F9NBL1</accession>
<comment type="caution">
    <text evidence="2">The sequence shown here is derived from an EMBL/GenBank/DDBJ whole genome shotgun (WGS) entry which is preliminary data.</text>
</comment>
<gene>
    <name evidence="2" type="ORF">LCGC14_1047760</name>
</gene>
<dbReference type="InterPro" id="IPR056957">
    <property type="entry name" value="Pam3_Gp34-like"/>
</dbReference>
<protein>
    <submittedName>
        <fullName evidence="2">Uncharacterized protein</fullName>
    </submittedName>
</protein>
<dbReference type="EMBL" id="LAZR01004360">
    <property type="protein sequence ID" value="KKN09327.1"/>
    <property type="molecule type" value="Genomic_DNA"/>
</dbReference>
<evidence type="ECO:0000256" key="1">
    <source>
        <dbReference type="SAM" id="MobiDB-lite"/>
    </source>
</evidence>
<reference evidence="2" key="1">
    <citation type="journal article" date="2015" name="Nature">
        <title>Complex archaea that bridge the gap between prokaryotes and eukaryotes.</title>
        <authorList>
            <person name="Spang A."/>
            <person name="Saw J.H."/>
            <person name="Jorgensen S.L."/>
            <person name="Zaremba-Niedzwiedzka K."/>
            <person name="Martijn J."/>
            <person name="Lind A.E."/>
            <person name="van Eijk R."/>
            <person name="Schleper C."/>
            <person name="Guy L."/>
            <person name="Ettema T.J."/>
        </authorList>
    </citation>
    <scope>NUCLEOTIDE SEQUENCE</scope>
</reference>
<organism evidence="2">
    <name type="scientific">marine sediment metagenome</name>
    <dbReference type="NCBI Taxonomy" id="412755"/>
    <lineage>
        <taxon>unclassified sequences</taxon>
        <taxon>metagenomes</taxon>
        <taxon>ecological metagenomes</taxon>
    </lineage>
</organism>
<dbReference type="AlphaFoldDB" id="A0A0F9NBL1"/>
<proteinExistence type="predicted"/>
<feature type="region of interest" description="Disordered" evidence="1">
    <location>
        <begin position="1"/>
        <end position="40"/>
    </location>
</feature>
<feature type="region of interest" description="Disordered" evidence="1">
    <location>
        <begin position="303"/>
        <end position="324"/>
    </location>
</feature>
<name>A0A0F9NBL1_9ZZZZ</name>
<evidence type="ECO:0000313" key="2">
    <source>
        <dbReference type="EMBL" id="KKN09327.1"/>
    </source>
</evidence>
<dbReference type="Pfam" id="PF23977">
    <property type="entry name" value="Pam3_Gp34"/>
    <property type="match status" value="1"/>
</dbReference>